<dbReference type="Pfam" id="PF01657">
    <property type="entry name" value="Stress-antifung"/>
    <property type="match status" value="1"/>
</dbReference>
<dbReference type="OrthoDB" id="1909574at2759"/>
<dbReference type="Proteomes" id="UP000245207">
    <property type="component" value="Unassembled WGS sequence"/>
</dbReference>
<gene>
    <name evidence="4" type="ORF">CTI12_AA381900</name>
</gene>
<name>A0A2U1MGQ8_ARTAN</name>
<protein>
    <submittedName>
        <fullName evidence="4">Gnk2-like domain-containing protein</fullName>
    </submittedName>
</protein>
<sequence>MDIVNKDKGVEVVTFSVSQNLSFPTCNNNANFTRNSVYQRNLEDALSSLTSDTSIRYGFYNRSVGQSPNQANAIGLCKGDIEPNDCRRCINDAITQLRQICPNQKGAIGWYDSCMLKYSNATILRVLDTSVGWYAFNTRNASNVAGFNQGLDRLLDQLRNDASRGGPLRKYASNSKVVLILPRSMGLCSVHRIFLKMIVTIVWIV</sequence>
<dbReference type="STRING" id="35608.A0A2U1MGQ8"/>
<keyword evidence="5" id="KW-1185">Reference proteome</keyword>
<dbReference type="CDD" id="cd23509">
    <property type="entry name" value="Gnk2-like"/>
    <property type="match status" value="1"/>
</dbReference>
<accession>A0A2U1MGQ8</accession>
<evidence type="ECO:0000256" key="2">
    <source>
        <dbReference type="ARBA" id="ARBA00022737"/>
    </source>
</evidence>
<evidence type="ECO:0000313" key="4">
    <source>
        <dbReference type="EMBL" id="PWA60427.1"/>
    </source>
</evidence>
<dbReference type="AlphaFoldDB" id="A0A2U1MGQ8"/>
<reference evidence="4 5" key="1">
    <citation type="journal article" date="2018" name="Mol. Plant">
        <title>The genome of Artemisia annua provides insight into the evolution of Asteraceae family and artemisinin biosynthesis.</title>
        <authorList>
            <person name="Shen Q."/>
            <person name="Zhang L."/>
            <person name="Liao Z."/>
            <person name="Wang S."/>
            <person name="Yan T."/>
            <person name="Shi P."/>
            <person name="Liu M."/>
            <person name="Fu X."/>
            <person name="Pan Q."/>
            <person name="Wang Y."/>
            <person name="Lv Z."/>
            <person name="Lu X."/>
            <person name="Zhang F."/>
            <person name="Jiang W."/>
            <person name="Ma Y."/>
            <person name="Chen M."/>
            <person name="Hao X."/>
            <person name="Li L."/>
            <person name="Tang Y."/>
            <person name="Lv G."/>
            <person name="Zhou Y."/>
            <person name="Sun X."/>
            <person name="Brodelius P.E."/>
            <person name="Rose J.K.C."/>
            <person name="Tang K."/>
        </authorList>
    </citation>
    <scope>NUCLEOTIDE SEQUENCE [LARGE SCALE GENOMIC DNA]</scope>
    <source>
        <strain evidence="5">cv. Huhao1</strain>
        <tissue evidence="4">Leaf</tissue>
    </source>
</reference>
<dbReference type="EMBL" id="PKPP01005354">
    <property type="protein sequence ID" value="PWA60427.1"/>
    <property type="molecule type" value="Genomic_DNA"/>
</dbReference>
<dbReference type="Gene3D" id="3.30.430.20">
    <property type="entry name" value="Gnk2 domain, C-X8-C-X2-C motif"/>
    <property type="match status" value="1"/>
</dbReference>
<evidence type="ECO:0000313" key="5">
    <source>
        <dbReference type="Proteomes" id="UP000245207"/>
    </source>
</evidence>
<dbReference type="PANTHER" id="PTHR32099:SF51">
    <property type="entry name" value="CYSTEINE-RICH RECEPTOR-LIKE PROTEIN KINASE 25 ISOFORM X1"/>
    <property type="match status" value="1"/>
</dbReference>
<organism evidence="4 5">
    <name type="scientific">Artemisia annua</name>
    <name type="common">Sweet wormwood</name>
    <dbReference type="NCBI Taxonomy" id="35608"/>
    <lineage>
        <taxon>Eukaryota</taxon>
        <taxon>Viridiplantae</taxon>
        <taxon>Streptophyta</taxon>
        <taxon>Embryophyta</taxon>
        <taxon>Tracheophyta</taxon>
        <taxon>Spermatophyta</taxon>
        <taxon>Magnoliopsida</taxon>
        <taxon>eudicotyledons</taxon>
        <taxon>Gunneridae</taxon>
        <taxon>Pentapetalae</taxon>
        <taxon>asterids</taxon>
        <taxon>campanulids</taxon>
        <taxon>Asterales</taxon>
        <taxon>Asteraceae</taxon>
        <taxon>Asteroideae</taxon>
        <taxon>Anthemideae</taxon>
        <taxon>Artemisiinae</taxon>
        <taxon>Artemisia</taxon>
    </lineage>
</organism>
<feature type="domain" description="Gnk2-homologous" evidence="3">
    <location>
        <begin position="20"/>
        <end position="123"/>
    </location>
</feature>
<keyword evidence="1" id="KW-0732">Signal</keyword>
<proteinExistence type="predicted"/>
<keyword evidence="2" id="KW-0677">Repeat</keyword>
<comment type="caution">
    <text evidence="4">The sequence shown here is derived from an EMBL/GenBank/DDBJ whole genome shotgun (WGS) entry which is preliminary data.</text>
</comment>
<dbReference type="PANTHER" id="PTHR32099">
    <property type="entry name" value="CYSTEINE-RICH REPEAT SECRETORY PROTEIN"/>
    <property type="match status" value="1"/>
</dbReference>
<dbReference type="FunFam" id="3.30.430.20:FF:000003">
    <property type="entry name" value="Cysteine-rich RLK (RECEPTOR-like protein kinase) 10"/>
    <property type="match status" value="1"/>
</dbReference>
<dbReference type="InterPro" id="IPR002902">
    <property type="entry name" value="GNK2"/>
</dbReference>
<dbReference type="PROSITE" id="PS51473">
    <property type="entry name" value="GNK2"/>
    <property type="match status" value="1"/>
</dbReference>
<evidence type="ECO:0000256" key="1">
    <source>
        <dbReference type="ARBA" id="ARBA00022729"/>
    </source>
</evidence>
<evidence type="ECO:0000259" key="3">
    <source>
        <dbReference type="PROSITE" id="PS51473"/>
    </source>
</evidence>
<dbReference type="InterPro" id="IPR038408">
    <property type="entry name" value="GNK2_sf"/>
</dbReference>